<gene>
    <name evidence="1" type="ORF">NTG6680_1115</name>
</gene>
<sequence length="50" mass="5452">MPLPTVTYILRAYPRERGGNISELWDVTDIKGLSPRARGKQVAGSPAEIA</sequence>
<dbReference type="Proteomes" id="UP000839052">
    <property type="component" value="Chromosome"/>
</dbReference>
<organism evidence="1 2">
    <name type="scientific">Candidatus Nitrotoga arctica</name>
    <dbReference type="NCBI Taxonomy" id="453162"/>
    <lineage>
        <taxon>Bacteria</taxon>
        <taxon>Pseudomonadati</taxon>
        <taxon>Pseudomonadota</taxon>
        <taxon>Betaproteobacteria</taxon>
        <taxon>Nitrosomonadales</taxon>
        <taxon>Gallionellaceae</taxon>
        <taxon>Candidatus Nitrotoga</taxon>
    </lineage>
</organism>
<protein>
    <submittedName>
        <fullName evidence="1">Uncharacterized protein</fullName>
    </submittedName>
</protein>
<evidence type="ECO:0000313" key="1">
    <source>
        <dbReference type="EMBL" id="CAG9932368.1"/>
    </source>
</evidence>
<dbReference type="EMBL" id="OU912926">
    <property type="protein sequence ID" value="CAG9932368.1"/>
    <property type="molecule type" value="Genomic_DNA"/>
</dbReference>
<reference evidence="1 2" key="1">
    <citation type="submission" date="2021-10" db="EMBL/GenBank/DDBJ databases">
        <authorList>
            <person name="Koch H."/>
        </authorList>
    </citation>
    <scope>NUCLEOTIDE SEQUENCE [LARGE SCALE GENOMIC DNA]</scope>
    <source>
        <strain evidence="1">6680</strain>
    </source>
</reference>
<proteinExistence type="predicted"/>
<accession>A0ABM8YXV9</accession>
<keyword evidence="2" id="KW-1185">Reference proteome</keyword>
<evidence type="ECO:0000313" key="2">
    <source>
        <dbReference type="Proteomes" id="UP000839052"/>
    </source>
</evidence>
<name>A0ABM8YXV9_9PROT</name>